<dbReference type="KEGG" id="hty:BN2458_PEG0612"/>
<dbReference type="GeneID" id="78150896"/>
<proteinExistence type="predicted"/>
<accession>A0A099UFJ0</accession>
<evidence type="ECO:0000313" key="3">
    <source>
        <dbReference type="EMBL" id="CUU39498.1"/>
    </source>
</evidence>
<evidence type="ECO:0000313" key="5">
    <source>
        <dbReference type="Proteomes" id="UP000029925"/>
    </source>
</evidence>
<dbReference type="InterPro" id="IPR015025">
    <property type="entry name" value="PoNi_C"/>
</dbReference>
<dbReference type="InterPro" id="IPR028983">
    <property type="entry name" value="PA2201-like_C"/>
</dbReference>
<feature type="domain" description="PoNi C-terminal" evidence="2">
    <location>
        <begin position="184"/>
        <end position="215"/>
    </location>
</feature>
<gene>
    <name evidence="3" type="ORF">BN2458_PEG0612</name>
    <name evidence="4" type="ORF">LS75_000245</name>
</gene>
<dbReference type="PATRIC" id="fig|76936.10.peg.598"/>
<reference evidence="4 5" key="1">
    <citation type="journal article" date="2014" name="Genome Announc.">
        <title>Draft genome sequences of eight enterohepatic helicobacter species isolated from both laboratory and wild rodents.</title>
        <authorList>
            <person name="Sheh A."/>
            <person name="Shen Z."/>
            <person name="Fox J.G."/>
        </authorList>
    </citation>
    <scope>NUCLEOTIDE SEQUENCE [LARGE SCALE GENOMIC DNA]</scope>
    <source>
        <strain evidence="4 5">MIT 98-6810</strain>
    </source>
</reference>
<name>A0A099UFJ0_9HELI</name>
<dbReference type="AlphaFoldDB" id="A0A099UFJ0"/>
<protein>
    <submittedName>
        <fullName evidence="4">DUF1911 domain-containing protein</fullName>
    </submittedName>
</protein>
<dbReference type="Proteomes" id="UP000029925">
    <property type="component" value="Unassembled WGS sequence"/>
</dbReference>
<dbReference type="EMBL" id="JRPF02000001">
    <property type="protein sequence ID" value="TLD79413.1"/>
    <property type="molecule type" value="Genomic_DNA"/>
</dbReference>
<evidence type="ECO:0000256" key="1">
    <source>
        <dbReference type="SAM" id="Coils"/>
    </source>
</evidence>
<feature type="coiled-coil region" evidence="1">
    <location>
        <begin position="9"/>
        <end position="36"/>
    </location>
</feature>
<dbReference type="Pfam" id="PF08929">
    <property type="entry name" value="PoNi_C"/>
    <property type="match status" value="1"/>
</dbReference>
<dbReference type="EMBL" id="LN907858">
    <property type="protein sequence ID" value="CUU39498.1"/>
    <property type="molecule type" value="Genomic_DNA"/>
</dbReference>
<evidence type="ECO:0000313" key="6">
    <source>
        <dbReference type="Proteomes" id="UP000064525"/>
    </source>
</evidence>
<dbReference type="OrthoDB" id="5324723at2"/>
<reference evidence="6" key="3">
    <citation type="submission" date="2015-11" db="EMBL/GenBank/DDBJ databases">
        <authorList>
            <person name="Anvar S.Y."/>
        </authorList>
    </citation>
    <scope>NUCLEOTIDE SEQUENCE [LARGE SCALE GENOMIC DNA]</scope>
</reference>
<sequence length="216" mass="25662">MLRDPKRSKEELDEHIREFEEEIKKAIELLSSKQNVNKDLVYFSLDGDRLEKALAKYARGDDIAEVKKELEIAVLGLQEHRLETGFDITLYGKNIEEFCVRILLDMDTSCLLKLIEEDEAKRRDIYNRDWFLHFIGTKGKNLNLERKCASFAKEHELIKEFVALKDINFLHQYMKKHTRLREPINTWNLQGAAVVKIMNLDKDEFKDYKYFPYDLI</sequence>
<dbReference type="Proteomes" id="UP000064525">
    <property type="component" value="Chromosome I"/>
</dbReference>
<keyword evidence="5" id="KW-1185">Reference proteome</keyword>
<evidence type="ECO:0000313" key="4">
    <source>
        <dbReference type="EMBL" id="TLD79413.1"/>
    </source>
</evidence>
<organism evidence="3 6">
    <name type="scientific">Helicobacter typhlonius</name>
    <dbReference type="NCBI Taxonomy" id="76936"/>
    <lineage>
        <taxon>Bacteria</taxon>
        <taxon>Pseudomonadati</taxon>
        <taxon>Campylobacterota</taxon>
        <taxon>Epsilonproteobacteria</taxon>
        <taxon>Campylobacterales</taxon>
        <taxon>Helicobacteraceae</taxon>
        <taxon>Helicobacter</taxon>
    </lineage>
</organism>
<dbReference type="Gene3D" id="1.10.3920.10">
    <property type="entry name" value="PA2201 C-terminal domain-like"/>
    <property type="match status" value="1"/>
</dbReference>
<evidence type="ECO:0000259" key="2">
    <source>
        <dbReference type="Pfam" id="PF08929"/>
    </source>
</evidence>
<dbReference type="SUPFAM" id="SSF140731">
    <property type="entry name" value="PA2201 C-terminal domain-like"/>
    <property type="match status" value="1"/>
</dbReference>
<keyword evidence="1" id="KW-0175">Coiled coil</keyword>
<dbReference type="RefSeq" id="WP_034343197.1">
    <property type="nucleotide sequence ID" value="NZ_CAOJBX010000001.1"/>
</dbReference>
<dbReference type="STRING" id="76936.BN2458_PEG0612"/>
<reference evidence="3" key="2">
    <citation type="submission" date="2015-11" db="EMBL/GenBank/DDBJ databases">
        <authorList>
            <person name="Zhang Y."/>
            <person name="Guo Z."/>
        </authorList>
    </citation>
    <scope>NUCLEOTIDE SEQUENCE</scope>
    <source>
        <strain evidence="3">1</strain>
    </source>
</reference>